<name>A0A1M3T1K0_ASPLC</name>
<dbReference type="VEuPathDB" id="FungiDB:ASPFODRAFT_212357"/>
<dbReference type="Proteomes" id="UP000184063">
    <property type="component" value="Unassembled WGS sequence"/>
</dbReference>
<dbReference type="SUPFAM" id="SSF51556">
    <property type="entry name" value="Metallo-dependent hydrolases"/>
    <property type="match status" value="1"/>
</dbReference>
<gene>
    <name evidence="1" type="ORF">ASPFODRAFT_212357</name>
</gene>
<sequence length="153" mass="16912">MVIRDAINTGTIPGPRFLANGREIARTGGELVDLITAYTDGLDEMRAVVQNHIALGVDQIKLSMLGELITQIRDAEICYFAVALASCMLENPDPKLHHATTLLRPKEFQWFNSAGLDFANVLDDWIGKLHWDNPESINWVSCFSTISSAQIVG</sequence>
<dbReference type="Gene3D" id="3.20.20.140">
    <property type="entry name" value="Metal-dependent hydrolases"/>
    <property type="match status" value="1"/>
</dbReference>
<accession>A0A1M3T1K0</accession>
<organism evidence="1 2">
    <name type="scientific">Aspergillus luchuensis (strain CBS 106.47)</name>
    <dbReference type="NCBI Taxonomy" id="1137211"/>
    <lineage>
        <taxon>Eukaryota</taxon>
        <taxon>Fungi</taxon>
        <taxon>Dikarya</taxon>
        <taxon>Ascomycota</taxon>
        <taxon>Pezizomycotina</taxon>
        <taxon>Eurotiomycetes</taxon>
        <taxon>Eurotiomycetidae</taxon>
        <taxon>Eurotiales</taxon>
        <taxon>Aspergillaceae</taxon>
        <taxon>Aspergillus</taxon>
        <taxon>Aspergillus subgen. Circumdati</taxon>
    </lineage>
</organism>
<dbReference type="EMBL" id="KV878253">
    <property type="protein sequence ID" value="OJZ80603.1"/>
    <property type="molecule type" value="Genomic_DNA"/>
</dbReference>
<proteinExistence type="predicted"/>
<dbReference type="AlphaFoldDB" id="A0A1M3T1K0"/>
<protein>
    <submittedName>
        <fullName evidence="1">Uncharacterized protein</fullName>
    </submittedName>
</protein>
<dbReference type="InterPro" id="IPR032466">
    <property type="entry name" value="Metal_Hydrolase"/>
</dbReference>
<evidence type="ECO:0000313" key="1">
    <source>
        <dbReference type="EMBL" id="OJZ80603.1"/>
    </source>
</evidence>
<evidence type="ECO:0000313" key="2">
    <source>
        <dbReference type="Proteomes" id="UP000184063"/>
    </source>
</evidence>
<reference evidence="2" key="1">
    <citation type="journal article" date="2017" name="Genome Biol.">
        <title>Comparative genomics reveals high biological diversity and specific adaptations in the industrially and medically important fungal genus Aspergillus.</title>
        <authorList>
            <person name="de Vries R.P."/>
            <person name="Riley R."/>
            <person name="Wiebenga A."/>
            <person name="Aguilar-Osorio G."/>
            <person name="Amillis S."/>
            <person name="Uchima C.A."/>
            <person name="Anderluh G."/>
            <person name="Asadollahi M."/>
            <person name="Askin M."/>
            <person name="Barry K."/>
            <person name="Battaglia E."/>
            <person name="Bayram O."/>
            <person name="Benocci T."/>
            <person name="Braus-Stromeyer S.A."/>
            <person name="Caldana C."/>
            <person name="Canovas D."/>
            <person name="Cerqueira G.C."/>
            <person name="Chen F."/>
            <person name="Chen W."/>
            <person name="Choi C."/>
            <person name="Clum A."/>
            <person name="Dos Santos R.A."/>
            <person name="Damasio A.R."/>
            <person name="Diallinas G."/>
            <person name="Emri T."/>
            <person name="Fekete E."/>
            <person name="Flipphi M."/>
            <person name="Freyberg S."/>
            <person name="Gallo A."/>
            <person name="Gournas C."/>
            <person name="Habgood R."/>
            <person name="Hainaut M."/>
            <person name="Harispe M.L."/>
            <person name="Henrissat B."/>
            <person name="Hilden K.S."/>
            <person name="Hope R."/>
            <person name="Hossain A."/>
            <person name="Karabika E."/>
            <person name="Karaffa L."/>
            <person name="Karanyi Z."/>
            <person name="Krasevec N."/>
            <person name="Kuo A."/>
            <person name="Kusch H."/>
            <person name="LaButti K."/>
            <person name="Lagendijk E.L."/>
            <person name="Lapidus A."/>
            <person name="Levasseur A."/>
            <person name="Lindquist E."/>
            <person name="Lipzen A."/>
            <person name="Logrieco A.F."/>
            <person name="MacCabe A."/>
            <person name="Maekelae M.R."/>
            <person name="Malavazi I."/>
            <person name="Melin P."/>
            <person name="Meyer V."/>
            <person name="Mielnichuk N."/>
            <person name="Miskei M."/>
            <person name="Molnar A.P."/>
            <person name="Mule G."/>
            <person name="Ngan C.Y."/>
            <person name="Orejas M."/>
            <person name="Orosz E."/>
            <person name="Ouedraogo J.P."/>
            <person name="Overkamp K.M."/>
            <person name="Park H.-S."/>
            <person name="Perrone G."/>
            <person name="Piumi F."/>
            <person name="Punt P.J."/>
            <person name="Ram A.F."/>
            <person name="Ramon A."/>
            <person name="Rauscher S."/>
            <person name="Record E."/>
            <person name="Riano-Pachon D.M."/>
            <person name="Robert V."/>
            <person name="Roehrig J."/>
            <person name="Ruller R."/>
            <person name="Salamov A."/>
            <person name="Salih N.S."/>
            <person name="Samson R.A."/>
            <person name="Sandor E."/>
            <person name="Sanguinetti M."/>
            <person name="Schuetze T."/>
            <person name="Sepcic K."/>
            <person name="Shelest E."/>
            <person name="Sherlock G."/>
            <person name="Sophianopoulou V."/>
            <person name="Squina F.M."/>
            <person name="Sun H."/>
            <person name="Susca A."/>
            <person name="Todd R.B."/>
            <person name="Tsang A."/>
            <person name="Unkles S.E."/>
            <person name="van de Wiele N."/>
            <person name="van Rossen-Uffink D."/>
            <person name="Oliveira J.V."/>
            <person name="Vesth T.C."/>
            <person name="Visser J."/>
            <person name="Yu J.-H."/>
            <person name="Zhou M."/>
            <person name="Andersen M.R."/>
            <person name="Archer D.B."/>
            <person name="Baker S.E."/>
            <person name="Benoit I."/>
            <person name="Brakhage A.A."/>
            <person name="Braus G.H."/>
            <person name="Fischer R."/>
            <person name="Frisvad J.C."/>
            <person name="Goldman G.H."/>
            <person name="Houbraken J."/>
            <person name="Oakley B."/>
            <person name="Pocsi I."/>
            <person name="Scazzocchio C."/>
            <person name="Seiboth B."/>
            <person name="vanKuyk P.A."/>
            <person name="Wortman J."/>
            <person name="Dyer P.S."/>
            <person name="Grigoriev I.V."/>
        </authorList>
    </citation>
    <scope>NUCLEOTIDE SEQUENCE [LARGE SCALE GENOMIC DNA]</scope>
    <source>
        <strain evidence="2">CBS 106.47</strain>
    </source>
</reference>